<sequence>MGPSVGAPESIGIFDSSYAVVTFLSPRVIHASTDPPPQKRETRSIPLKYARAREHLAGIGLNPDDIIKLADRYSVNLGDPEPSTESAVSSSRPPNADHEDGQGKEACLVGSGAHDHTECTDAQAETPSSSPAGSKFSSFAFERSSSGVRQMPLQAEISGALDVLYYGPIGIGTPAQWLTVDVDTGSADLWVPTNCGNCPGRRFEASRSSTYRPTNQAFSITYGTGRVSGKVATDTVSIAGLSVADQGFGAVNDKSYEFSSQPNDGLIGMAFGTIAQSHQPTFFESLIKERKLAAPFFSVHLSRHEKRGSSVCFGCINSNFTTGPVTWLRVVSKTYWTVNMDGVWVNDVKAPAKLTAAIDTGTSLIYVPHALASEIYALIPGSKRASQYGRGFWSVPCYSAHRVELSFDGHRFEIHPRDFHLGRVNASSSDCVGGILSADSGLPSDLAIIGDEFLKSWYSIYDYGNGARVGFSPDVNNK</sequence>
<keyword evidence="1" id="KW-0645">Protease</keyword>
<keyword evidence="2" id="KW-1185">Reference proteome</keyword>
<accession>A0ACC0UGT5</accession>
<protein>
    <submittedName>
        <fullName evidence="1">Acid protease</fullName>
    </submittedName>
</protein>
<proteinExistence type="predicted"/>
<dbReference type="Proteomes" id="UP001207468">
    <property type="component" value="Unassembled WGS sequence"/>
</dbReference>
<gene>
    <name evidence="1" type="ORF">F5148DRAFT_1329560</name>
</gene>
<comment type="caution">
    <text evidence="1">The sequence shown here is derived from an EMBL/GenBank/DDBJ whole genome shotgun (WGS) entry which is preliminary data.</text>
</comment>
<evidence type="ECO:0000313" key="1">
    <source>
        <dbReference type="EMBL" id="KAI9510934.1"/>
    </source>
</evidence>
<evidence type="ECO:0000313" key="2">
    <source>
        <dbReference type="Proteomes" id="UP001207468"/>
    </source>
</evidence>
<reference evidence="1" key="1">
    <citation type="submission" date="2021-03" db="EMBL/GenBank/DDBJ databases">
        <title>Evolutionary priming and transition to the ectomycorrhizal habit in an iconic lineage of mushroom-forming fungi: is preadaptation a requirement?</title>
        <authorList>
            <consortium name="DOE Joint Genome Institute"/>
            <person name="Looney B.P."/>
            <person name="Miyauchi S."/>
            <person name="Morin E."/>
            <person name="Drula E."/>
            <person name="Courty P.E."/>
            <person name="Chicoki N."/>
            <person name="Fauchery L."/>
            <person name="Kohler A."/>
            <person name="Kuo A."/>
            <person name="LaButti K."/>
            <person name="Pangilinan J."/>
            <person name="Lipzen A."/>
            <person name="Riley R."/>
            <person name="Andreopoulos W."/>
            <person name="He G."/>
            <person name="Johnson J."/>
            <person name="Barry K.W."/>
            <person name="Grigoriev I.V."/>
            <person name="Nagy L."/>
            <person name="Hibbett D."/>
            <person name="Henrissat B."/>
            <person name="Matheny P.B."/>
            <person name="Labbe J."/>
            <person name="Martin A.F."/>
        </authorList>
    </citation>
    <scope>NUCLEOTIDE SEQUENCE</scope>
    <source>
        <strain evidence="1">BPL698</strain>
    </source>
</reference>
<dbReference type="EMBL" id="JAGFNK010000031">
    <property type="protein sequence ID" value="KAI9510934.1"/>
    <property type="molecule type" value="Genomic_DNA"/>
</dbReference>
<organism evidence="1 2">
    <name type="scientific">Russula earlei</name>
    <dbReference type="NCBI Taxonomy" id="71964"/>
    <lineage>
        <taxon>Eukaryota</taxon>
        <taxon>Fungi</taxon>
        <taxon>Dikarya</taxon>
        <taxon>Basidiomycota</taxon>
        <taxon>Agaricomycotina</taxon>
        <taxon>Agaricomycetes</taxon>
        <taxon>Russulales</taxon>
        <taxon>Russulaceae</taxon>
        <taxon>Russula</taxon>
    </lineage>
</organism>
<name>A0ACC0UGT5_9AGAM</name>
<keyword evidence="1" id="KW-0378">Hydrolase</keyword>